<sequence>MPRSRGSELPQRASPRAPLHLKATAASESNGAHHRSVLDRSSPKVADRHSPRSPLPEKKRAGTRVAELETKLGKVQDELKKLREQLVSAEAAKKDAQVALEEAKKHVGTTKGSPSPKAAPASPPSPAPAPVARENEKETDEVKVAEPEAEEESSINSPATDVFEVVRTESGDKENQGALVAEDDSEEVSCGDKVSLAEEVSCGDKTALAAEEDVEVEETKTMIEEASNASAAATVGVEKESLEVLELKALLTAREMEVAVLTADNAELKKLAGEAAEAARRAEEDAVAKAFLIEQELKENAAREARMGEQLRASDAAREALEGEMRRLRVQTEQWRKAAEAAAAVIGGDAHLAGHHGLAGNGWGSPATMPDDLDDEGFGGKRKGAGGIRMLGDLWKKKGSK</sequence>
<proteinExistence type="predicted"/>
<dbReference type="Proteomes" id="UP001732700">
    <property type="component" value="Chromosome 3D"/>
</dbReference>
<keyword evidence="2" id="KW-1185">Reference proteome</keyword>
<reference evidence="1" key="2">
    <citation type="submission" date="2025-09" db="UniProtKB">
        <authorList>
            <consortium name="EnsemblPlants"/>
        </authorList>
    </citation>
    <scope>IDENTIFICATION</scope>
</reference>
<evidence type="ECO:0000313" key="1">
    <source>
        <dbReference type="EnsemblPlants" id="AVESA.00010b.r2.3DG0548680.1.CDS"/>
    </source>
</evidence>
<name>A0ACD5W0H1_AVESA</name>
<dbReference type="EnsemblPlants" id="AVESA.00010b.r2.3DG0548680.1">
    <property type="protein sequence ID" value="AVESA.00010b.r2.3DG0548680.1.CDS"/>
    <property type="gene ID" value="AVESA.00010b.r2.3DG0548680"/>
</dbReference>
<protein>
    <submittedName>
        <fullName evidence="1">Uncharacterized protein</fullName>
    </submittedName>
</protein>
<evidence type="ECO:0000313" key="2">
    <source>
        <dbReference type="Proteomes" id="UP001732700"/>
    </source>
</evidence>
<accession>A0ACD5W0H1</accession>
<organism evidence="1 2">
    <name type="scientific">Avena sativa</name>
    <name type="common">Oat</name>
    <dbReference type="NCBI Taxonomy" id="4498"/>
    <lineage>
        <taxon>Eukaryota</taxon>
        <taxon>Viridiplantae</taxon>
        <taxon>Streptophyta</taxon>
        <taxon>Embryophyta</taxon>
        <taxon>Tracheophyta</taxon>
        <taxon>Spermatophyta</taxon>
        <taxon>Magnoliopsida</taxon>
        <taxon>Liliopsida</taxon>
        <taxon>Poales</taxon>
        <taxon>Poaceae</taxon>
        <taxon>BOP clade</taxon>
        <taxon>Pooideae</taxon>
        <taxon>Poodae</taxon>
        <taxon>Poeae</taxon>
        <taxon>Poeae Chloroplast Group 1 (Aveneae type)</taxon>
        <taxon>Aveninae</taxon>
        <taxon>Avena</taxon>
    </lineage>
</organism>
<reference evidence="1" key="1">
    <citation type="submission" date="2021-05" db="EMBL/GenBank/DDBJ databases">
        <authorList>
            <person name="Scholz U."/>
            <person name="Mascher M."/>
            <person name="Fiebig A."/>
        </authorList>
    </citation>
    <scope>NUCLEOTIDE SEQUENCE [LARGE SCALE GENOMIC DNA]</scope>
</reference>